<protein>
    <submittedName>
        <fullName evidence="5">Nucleotide-binding protein</fullName>
    </submittedName>
</protein>
<evidence type="ECO:0000313" key="6">
    <source>
        <dbReference type="Proteomes" id="UP000237819"/>
    </source>
</evidence>
<dbReference type="PANTHER" id="PTHR43464:SF19">
    <property type="entry name" value="UBIQUINONE BIOSYNTHESIS O-METHYLTRANSFERASE, MITOCHONDRIAL"/>
    <property type="match status" value="1"/>
</dbReference>
<dbReference type="PANTHER" id="PTHR43464">
    <property type="entry name" value="METHYLTRANSFERASE"/>
    <property type="match status" value="1"/>
</dbReference>
<keyword evidence="3" id="KW-0949">S-adenosyl-L-methionine</keyword>
<gene>
    <name evidence="5" type="ORF">C5Y93_06710</name>
</gene>
<evidence type="ECO:0000256" key="3">
    <source>
        <dbReference type="ARBA" id="ARBA00022691"/>
    </source>
</evidence>
<organism evidence="5 6">
    <name type="scientific">Blastopirellula marina</name>
    <dbReference type="NCBI Taxonomy" id="124"/>
    <lineage>
        <taxon>Bacteria</taxon>
        <taxon>Pseudomonadati</taxon>
        <taxon>Planctomycetota</taxon>
        <taxon>Planctomycetia</taxon>
        <taxon>Pirellulales</taxon>
        <taxon>Pirellulaceae</taxon>
        <taxon>Blastopirellula</taxon>
    </lineage>
</organism>
<dbReference type="CDD" id="cd02440">
    <property type="entry name" value="AdoMet_MTases"/>
    <property type="match status" value="1"/>
</dbReference>
<accession>A0A2S8GQY3</accession>
<dbReference type="RefSeq" id="WP_105334634.1">
    <property type="nucleotide sequence ID" value="NZ_PUHZ01000007.1"/>
</dbReference>
<proteinExistence type="predicted"/>
<dbReference type="OrthoDB" id="9800454at2"/>
<evidence type="ECO:0000256" key="2">
    <source>
        <dbReference type="ARBA" id="ARBA00022679"/>
    </source>
</evidence>
<comment type="caution">
    <text evidence="5">The sequence shown here is derived from an EMBL/GenBank/DDBJ whole genome shotgun (WGS) entry which is preliminary data.</text>
</comment>
<dbReference type="EMBL" id="PUHZ01000007">
    <property type="protein sequence ID" value="PQO46835.1"/>
    <property type="molecule type" value="Genomic_DNA"/>
</dbReference>
<evidence type="ECO:0000259" key="4">
    <source>
        <dbReference type="Pfam" id="PF13649"/>
    </source>
</evidence>
<name>A0A2S8GQY3_9BACT</name>
<dbReference type="Proteomes" id="UP000237819">
    <property type="component" value="Unassembled WGS sequence"/>
</dbReference>
<dbReference type="SUPFAM" id="SSF53335">
    <property type="entry name" value="S-adenosyl-L-methionine-dependent methyltransferases"/>
    <property type="match status" value="1"/>
</dbReference>
<keyword evidence="2" id="KW-0808">Transferase</keyword>
<dbReference type="InterPro" id="IPR029063">
    <property type="entry name" value="SAM-dependent_MTases_sf"/>
</dbReference>
<dbReference type="InterPro" id="IPR041698">
    <property type="entry name" value="Methyltransf_25"/>
</dbReference>
<dbReference type="Pfam" id="PF13649">
    <property type="entry name" value="Methyltransf_25"/>
    <property type="match status" value="1"/>
</dbReference>
<evidence type="ECO:0000313" key="5">
    <source>
        <dbReference type="EMBL" id="PQO46835.1"/>
    </source>
</evidence>
<reference evidence="5 6" key="1">
    <citation type="submission" date="2018-02" db="EMBL/GenBank/DDBJ databases">
        <title>Comparative genomes isolates from brazilian mangrove.</title>
        <authorList>
            <person name="Araujo J.E."/>
            <person name="Taketani R.G."/>
            <person name="Silva M.C.P."/>
            <person name="Loureco M.V."/>
            <person name="Andreote F.D."/>
        </authorList>
    </citation>
    <scope>NUCLEOTIDE SEQUENCE [LARGE SCALE GENOMIC DNA]</scope>
    <source>
        <strain evidence="5 6">Nap-Phe MGV</strain>
    </source>
</reference>
<evidence type="ECO:0000256" key="1">
    <source>
        <dbReference type="ARBA" id="ARBA00022603"/>
    </source>
</evidence>
<sequence length="234" mass="25910">MTLAQRRLEPELMDQPGLDKRLHIEALRGLEKVNLISRNAAALWKRIRPLAAEAKSQPLRVLDIACGGGDTAIALAKRAQRAKLPVEVSACDISPTAISYARESAEAAQVAVNFFNADVVNSPLPEGYDVICCSLFLHHLEEAQAIGVLREMKRATRRTLLASDLSRDRLGYLLAWCGIRILTRSHICHVDGPLSVSAAFTPAEMRRMAEEAGLEGATLRYQWPQRYLLQWSVA</sequence>
<dbReference type="Gene3D" id="3.40.50.150">
    <property type="entry name" value="Vaccinia Virus protein VP39"/>
    <property type="match status" value="1"/>
</dbReference>
<dbReference type="GO" id="GO:0008168">
    <property type="term" value="F:methyltransferase activity"/>
    <property type="evidence" value="ECO:0007669"/>
    <property type="project" value="UniProtKB-KW"/>
</dbReference>
<keyword evidence="1" id="KW-0489">Methyltransferase</keyword>
<feature type="domain" description="Methyltransferase" evidence="4">
    <location>
        <begin position="61"/>
        <end position="157"/>
    </location>
</feature>
<dbReference type="AlphaFoldDB" id="A0A2S8GQY3"/>
<dbReference type="GO" id="GO:0032259">
    <property type="term" value="P:methylation"/>
    <property type="evidence" value="ECO:0007669"/>
    <property type="project" value="UniProtKB-KW"/>
</dbReference>